<proteinExistence type="predicted"/>
<dbReference type="InterPro" id="IPR006222">
    <property type="entry name" value="GCVT_N"/>
</dbReference>
<name>A0A9X2X8V1_9HYPH</name>
<dbReference type="PANTHER" id="PTHR43757">
    <property type="entry name" value="AMINOMETHYLTRANSFERASE"/>
    <property type="match status" value="1"/>
</dbReference>
<accession>A0A9X2X8V1</accession>
<protein>
    <submittedName>
        <fullName evidence="2">Aminomethyl transferase family protein</fullName>
    </submittedName>
</protein>
<reference evidence="2" key="1">
    <citation type="submission" date="2022-08" db="EMBL/GenBank/DDBJ databases">
        <title>Chelativorans sichuanense sp. nov., a paraffin oil-degrading bacterium isolated from a mixture of oil-based drill cuttings and paddy soil.</title>
        <authorList>
            <person name="Yu J."/>
            <person name="Liu H."/>
            <person name="Chen Q."/>
        </authorList>
    </citation>
    <scope>NUCLEOTIDE SEQUENCE</scope>
    <source>
        <strain evidence="2">SCAU 2101</strain>
    </source>
</reference>
<dbReference type="Gene3D" id="3.30.1360.120">
    <property type="entry name" value="Probable tRNA modification gtpase trme, domain 1"/>
    <property type="match status" value="1"/>
</dbReference>
<keyword evidence="2" id="KW-0808">Transferase</keyword>
<dbReference type="RefSeq" id="WP_261516413.1">
    <property type="nucleotide sequence ID" value="NZ_JAODNV010000016.1"/>
</dbReference>
<feature type="domain" description="GCVT N-terminal" evidence="1">
    <location>
        <begin position="45"/>
        <end position="258"/>
    </location>
</feature>
<dbReference type="AlphaFoldDB" id="A0A9X2X8V1"/>
<dbReference type="PANTHER" id="PTHR43757:SF2">
    <property type="entry name" value="AMINOMETHYLTRANSFERASE, MITOCHONDRIAL"/>
    <property type="match status" value="1"/>
</dbReference>
<dbReference type="InterPro" id="IPR028896">
    <property type="entry name" value="GcvT/YgfZ/DmdA"/>
</dbReference>
<dbReference type="GO" id="GO:0016740">
    <property type="term" value="F:transferase activity"/>
    <property type="evidence" value="ECO:0007669"/>
    <property type="project" value="UniProtKB-KW"/>
</dbReference>
<dbReference type="Proteomes" id="UP001149009">
    <property type="component" value="Unassembled WGS sequence"/>
</dbReference>
<evidence type="ECO:0000259" key="1">
    <source>
        <dbReference type="Pfam" id="PF01571"/>
    </source>
</evidence>
<keyword evidence="3" id="KW-1185">Reference proteome</keyword>
<dbReference type="Pfam" id="PF01571">
    <property type="entry name" value="GCV_T"/>
    <property type="match status" value="1"/>
</dbReference>
<evidence type="ECO:0000313" key="2">
    <source>
        <dbReference type="EMBL" id="MCT8991482.1"/>
    </source>
</evidence>
<dbReference type="SUPFAM" id="SSF103025">
    <property type="entry name" value="Folate-binding domain"/>
    <property type="match status" value="1"/>
</dbReference>
<dbReference type="EMBL" id="JAODNV010000016">
    <property type="protein sequence ID" value="MCT8991482.1"/>
    <property type="molecule type" value="Genomic_DNA"/>
</dbReference>
<dbReference type="InterPro" id="IPR027266">
    <property type="entry name" value="TrmE/GcvT-like"/>
</dbReference>
<gene>
    <name evidence="2" type="ORF">NYR54_14460</name>
</gene>
<evidence type="ECO:0000313" key="3">
    <source>
        <dbReference type="Proteomes" id="UP001149009"/>
    </source>
</evidence>
<organism evidence="2 3">
    <name type="scientific">Chelativorans petroleitrophicus</name>
    <dbReference type="NCBI Taxonomy" id="2975484"/>
    <lineage>
        <taxon>Bacteria</taxon>
        <taxon>Pseudomonadati</taxon>
        <taxon>Pseudomonadota</taxon>
        <taxon>Alphaproteobacteria</taxon>
        <taxon>Hyphomicrobiales</taxon>
        <taxon>Phyllobacteriaceae</taxon>
        <taxon>Chelativorans</taxon>
    </lineage>
</organism>
<comment type="caution">
    <text evidence="2">The sequence shown here is derived from an EMBL/GenBank/DDBJ whole genome shotgun (WGS) entry which is preliminary data.</text>
</comment>
<sequence>MSEKKPKSLQDLLDATPDLVSYFYNDTHSPHAMATPGAAPLPPEFTNWRDEQRAWRESVLLFDQSYHMPETFLRGPDAQKLLSDLGINSFENFTPLRAKQYFCCNHRGYVIGECVLQLLDDGTYELISGTYVQNWVEYNARAGGYDVTLERDPPFAENPRGRRMYHLQLEGPFARDVFAEAIEGEMPDIPFFRMAKVKIAGSDVYVLRHGMAGHLGVELSGPFAELDRVRMRLLEVGAKYGIRRSGTKAQYSALGESGWFGYPVPAVYTDPELADYRKWLPADSWEGRTQLGGSLVLPSIEQYYVTPWDLGADKLLKFDHDFIGREALQEMAKRTDHRKKVTLVWNEEDVARVYASLMGPDLPFKYMELPKSSYSFHQHDEVRNERGDIVGFSKFVGYTVNEAKFLSIAIVAPEAAAPGTQVILTWGEPNGGSRKPMVERHRQTTIRATVAPNPYAKAAQQQKNAALMKAAAV</sequence>